<evidence type="ECO:0000313" key="3">
    <source>
        <dbReference type="Proteomes" id="UP000053562"/>
    </source>
</evidence>
<gene>
    <name evidence="2" type="ORF">PVIIG_04965</name>
</gene>
<dbReference type="AlphaFoldDB" id="A0A0J9SJ60"/>
<evidence type="ECO:0000313" key="2">
    <source>
        <dbReference type="EMBL" id="KMZ82077.1"/>
    </source>
</evidence>
<feature type="compositionally biased region" description="Basic and acidic residues" evidence="1">
    <location>
        <begin position="157"/>
        <end position="172"/>
    </location>
</feature>
<dbReference type="OrthoDB" id="372735at2759"/>
<reference evidence="2 3" key="1">
    <citation type="submission" date="2011-08" db="EMBL/GenBank/DDBJ databases">
        <title>The Genome Sequence of Plasmodium vivax India VII.</title>
        <authorList>
            <consortium name="The Broad Institute Genome Sequencing Platform"/>
            <consortium name="The Broad Institute Genome Sequencing Center for Infectious Disease"/>
            <person name="Neafsey D."/>
            <person name="Carlton J."/>
            <person name="Barnwell J."/>
            <person name="Collins W."/>
            <person name="Escalante A."/>
            <person name="Mullikin J."/>
            <person name="Saul A."/>
            <person name="Guigo R."/>
            <person name="Camara F."/>
            <person name="Young S.K."/>
            <person name="Zeng Q."/>
            <person name="Gargeya S."/>
            <person name="Fitzgerald M."/>
            <person name="Haas B."/>
            <person name="Abouelleil A."/>
            <person name="Alvarado L."/>
            <person name="Arachchi H.M."/>
            <person name="Berlin A."/>
            <person name="Brown A."/>
            <person name="Chapman S.B."/>
            <person name="Chen Z."/>
            <person name="Dunbar C."/>
            <person name="Freedman E."/>
            <person name="Gearin G."/>
            <person name="Gellesch M."/>
            <person name="Goldberg J."/>
            <person name="Griggs A."/>
            <person name="Gujja S."/>
            <person name="Heiman D."/>
            <person name="Howarth C."/>
            <person name="Larson L."/>
            <person name="Lui A."/>
            <person name="MacDonald P.J.P."/>
            <person name="Montmayeur A."/>
            <person name="Murphy C."/>
            <person name="Neiman D."/>
            <person name="Pearson M."/>
            <person name="Priest M."/>
            <person name="Roberts A."/>
            <person name="Saif S."/>
            <person name="Shea T."/>
            <person name="Shenoy N."/>
            <person name="Sisk P."/>
            <person name="Stolte C."/>
            <person name="Sykes S."/>
            <person name="Wortman J."/>
            <person name="Nusbaum C."/>
            <person name="Birren B."/>
        </authorList>
    </citation>
    <scope>NUCLEOTIDE SEQUENCE [LARGE SCALE GENOMIC DNA]</scope>
    <source>
        <strain evidence="2 3">India VII</strain>
    </source>
</reference>
<feature type="compositionally biased region" description="Basic and acidic residues" evidence="1">
    <location>
        <begin position="91"/>
        <end position="108"/>
    </location>
</feature>
<name>A0A0J9SJ60_PLAVI</name>
<proteinExistence type="predicted"/>
<organism evidence="2 3">
    <name type="scientific">Plasmodium vivax India VII</name>
    <dbReference type="NCBI Taxonomy" id="1077284"/>
    <lineage>
        <taxon>Eukaryota</taxon>
        <taxon>Sar</taxon>
        <taxon>Alveolata</taxon>
        <taxon>Apicomplexa</taxon>
        <taxon>Aconoidasida</taxon>
        <taxon>Haemosporida</taxon>
        <taxon>Plasmodiidae</taxon>
        <taxon>Plasmodium</taxon>
        <taxon>Plasmodium (Plasmodium)</taxon>
    </lineage>
</organism>
<feature type="compositionally biased region" description="Basic residues" evidence="1">
    <location>
        <begin position="124"/>
        <end position="133"/>
    </location>
</feature>
<feature type="compositionally biased region" description="Basic and acidic residues" evidence="1">
    <location>
        <begin position="44"/>
        <end position="61"/>
    </location>
</feature>
<evidence type="ECO:0000256" key="1">
    <source>
        <dbReference type="SAM" id="MobiDB-lite"/>
    </source>
</evidence>
<sequence length="195" mass="21234">MSTSKCYVYPREEEVKSCSDMAMPNGPIVNDCEGDEAMEVGVKGQEEEHPEGVIQEEKNSRQDGPLFGEEAPSGGDVGVNASSEQAGEAPVEDHPKKELTDGHEKGDNHLGAANSKLRQIDKKTKLKKKKKVGERREKGEKKKKKKLNAQQTNAVTGKEENGGGDHPLADVPDKATEEANEGVVLCQEVYHDCTH</sequence>
<feature type="region of interest" description="Disordered" evidence="1">
    <location>
        <begin position="20"/>
        <end position="172"/>
    </location>
</feature>
<dbReference type="EMBL" id="KQ234209">
    <property type="protein sequence ID" value="KMZ82077.1"/>
    <property type="molecule type" value="Genomic_DNA"/>
</dbReference>
<protein>
    <submittedName>
        <fullName evidence="2">Uncharacterized protein</fullName>
    </submittedName>
</protein>
<dbReference type="Proteomes" id="UP000053562">
    <property type="component" value="Unassembled WGS sequence"/>
</dbReference>
<accession>A0A0J9SJ60</accession>